<dbReference type="Gramene" id="OMERI10G06650.3">
    <property type="protein sequence ID" value="OMERI10G06650.3"/>
    <property type="gene ID" value="OMERI10G06650"/>
</dbReference>
<dbReference type="HOGENOM" id="CLU_2162443_0_0_1"/>
<evidence type="ECO:0000313" key="2">
    <source>
        <dbReference type="Proteomes" id="UP000008021"/>
    </source>
</evidence>
<accession>A0A0E0EXK7</accession>
<dbReference type="EnsemblPlants" id="OMERI10G06650.3">
    <property type="protein sequence ID" value="OMERI10G06650.3"/>
    <property type="gene ID" value="OMERI10G06650"/>
</dbReference>
<dbReference type="Proteomes" id="UP000008021">
    <property type="component" value="Chromosome 10"/>
</dbReference>
<evidence type="ECO:0000313" key="1">
    <source>
        <dbReference type="EnsemblPlants" id="OMERI10G06650.3"/>
    </source>
</evidence>
<reference evidence="1" key="1">
    <citation type="submission" date="2015-04" db="UniProtKB">
        <authorList>
            <consortium name="EnsemblPlants"/>
        </authorList>
    </citation>
    <scope>IDENTIFICATION</scope>
</reference>
<reference evidence="1" key="2">
    <citation type="submission" date="2018-05" db="EMBL/GenBank/DDBJ databases">
        <title>OmerRS3 (Oryza meridionalis Reference Sequence Version 3).</title>
        <authorList>
            <person name="Zhang J."/>
            <person name="Kudrna D."/>
            <person name="Lee S."/>
            <person name="Talag J."/>
            <person name="Welchert J."/>
            <person name="Wing R.A."/>
        </authorList>
    </citation>
    <scope>NUCLEOTIDE SEQUENCE [LARGE SCALE GENOMIC DNA]</scope>
    <source>
        <strain evidence="1">cv. OR44</strain>
    </source>
</reference>
<proteinExistence type="predicted"/>
<organism evidence="1">
    <name type="scientific">Oryza meridionalis</name>
    <dbReference type="NCBI Taxonomy" id="40149"/>
    <lineage>
        <taxon>Eukaryota</taxon>
        <taxon>Viridiplantae</taxon>
        <taxon>Streptophyta</taxon>
        <taxon>Embryophyta</taxon>
        <taxon>Tracheophyta</taxon>
        <taxon>Spermatophyta</taxon>
        <taxon>Magnoliopsida</taxon>
        <taxon>Liliopsida</taxon>
        <taxon>Poales</taxon>
        <taxon>Poaceae</taxon>
        <taxon>BOP clade</taxon>
        <taxon>Oryzoideae</taxon>
        <taxon>Oryzeae</taxon>
        <taxon>Oryzinae</taxon>
        <taxon>Oryza</taxon>
    </lineage>
</organism>
<dbReference type="AlphaFoldDB" id="A0A0E0EXK7"/>
<name>A0A0E0EXK7_9ORYZ</name>
<protein>
    <submittedName>
        <fullName evidence="1">Uncharacterized protein</fullName>
    </submittedName>
</protein>
<sequence length="111" mass="12831">MASDALARTARTMYPHLSSSFGYTNQSKSLGFYQVLEVLKNSIWSIKSERVSKFNFSCSIQQFYLPNDIIETRAKSTTGDNSSLYILRFKIYLFTWASTVHPGEDNFWLHK</sequence>
<keyword evidence="2" id="KW-1185">Reference proteome</keyword>